<feature type="domain" description="DUF5632" evidence="1">
    <location>
        <begin position="2"/>
        <end position="45"/>
    </location>
</feature>
<accession>X7ZAJ8</accession>
<dbReference type="PATRIC" id="fig|1299334.3.peg.8274"/>
<dbReference type="InterPro" id="IPR040604">
    <property type="entry name" value="DUF5632"/>
</dbReference>
<dbReference type="EMBL" id="JAOB01000080">
    <property type="protein sequence ID" value="EUA16031.1"/>
    <property type="molecule type" value="Genomic_DNA"/>
</dbReference>
<sequence>MTDLASGWIPPEIDIPVGMQLRDPAKRRGDLESLLGEVTVTASYTRLHQVPPQMMTSRSRLPHEPGRDLL</sequence>
<comment type="caution">
    <text evidence="2">The sequence shown here is derived from an EMBL/GenBank/DDBJ whole genome shotgun (WGS) entry which is preliminary data.</text>
</comment>
<evidence type="ECO:0000313" key="2">
    <source>
        <dbReference type="EMBL" id="EUA16031.1"/>
    </source>
</evidence>
<organism evidence="2">
    <name type="scientific">Mycobacterium xenopi 4042</name>
    <dbReference type="NCBI Taxonomy" id="1299334"/>
    <lineage>
        <taxon>Bacteria</taxon>
        <taxon>Bacillati</taxon>
        <taxon>Actinomycetota</taxon>
        <taxon>Actinomycetes</taxon>
        <taxon>Mycobacteriales</taxon>
        <taxon>Mycobacteriaceae</taxon>
        <taxon>Mycobacterium</taxon>
    </lineage>
</organism>
<proteinExistence type="predicted"/>
<name>X7ZAJ8_MYCXE</name>
<gene>
    <name evidence="2" type="ORF">I553_1006</name>
</gene>
<evidence type="ECO:0000259" key="1">
    <source>
        <dbReference type="Pfam" id="PF18646"/>
    </source>
</evidence>
<dbReference type="AlphaFoldDB" id="X7ZAJ8"/>
<dbReference type="Pfam" id="PF18646">
    <property type="entry name" value="DUF5632"/>
    <property type="match status" value="1"/>
</dbReference>
<reference evidence="2" key="1">
    <citation type="submission" date="2014-01" db="EMBL/GenBank/DDBJ databases">
        <authorList>
            <person name="Brown-Elliot B."/>
            <person name="Wallace R."/>
            <person name="Lenaerts A."/>
            <person name="Ordway D."/>
            <person name="DeGroote M.A."/>
            <person name="Parker T."/>
            <person name="Sizemore C."/>
            <person name="Tallon L.J."/>
            <person name="Sadzewicz L.K."/>
            <person name="Sengamalay N."/>
            <person name="Fraser C.M."/>
            <person name="Hine E."/>
            <person name="Shefchek K.A."/>
            <person name="Das S.P."/>
            <person name="Tettelin H."/>
        </authorList>
    </citation>
    <scope>NUCLEOTIDE SEQUENCE [LARGE SCALE GENOMIC DNA]</scope>
    <source>
        <strain evidence="2">4042</strain>
    </source>
</reference>
<protein>
    <recommendedName>
        <fullName evidence="1">DUF5632 domain-containing protein</fullName>
    </recommendedName>
</protein>